<name>F9SVF8_VIBOR</name>
<evidence type="ECO:0000313" key="1">
    <source>
        <dbReference type="EMBL" id="EGU48544.1"/>
    </source>
</evidence>
<reference evidence="1 2" key="1">
    <citation type="journal article" date="2012" name="Int. J. Syst. Evol. Microbiol.">
        <title>Vibrio caribbeanicus sp. nov., isolated from the marine sponge Scleritoderma cyanea.</title>
        <authorList>
            <person name="Hoffmann M."/>
            <person name="Monday S.R."/>
            <person name="Allard M.W."/>
            <person name="Strain E.A."/>
            <person name="Whittaker P."/>
            <person name="Naum M."/>
            <person name="McCarthy P.J."/>
            <person name="Lopez J.V."/>
            <person name="Fischer M."/>
            <person name="Brown E.W."/>
        </authorList>
    </citation>
    <scope>NUCLEOTIDE SEQUENCE [LARGE SCALE GENOMIC DNA]</scope>
    <source>
        <strain evidence="2">CIP 102891 / ATCC 33934</strain>
    </source>
</reference>
<sequence length="55" mass="6230">MSANDQLAGVDSLLSIGKVYRTSIWLLKLASINVATKKIQIKKAPNNWELLWIYL</sequence>
<dbReference type="AlphaFoldDB" id="F9SVF8"/>
<proteinExistence type="predicted"/>
<dbReference type="EMBL" id="AFWH01000039">
    <property type="protein sequence ID" value="EGU48544.1"/>
    <property type="molecule type" value="Genomic_DNA"/>
</dbReference>
<organism evidence="1 2">
    <name type="scientific">Vibrio orientalis CIP 102891 = ATCC 33934</name>
    <dbReference type="NCBI Taxonomy" id="675816"/>
    <lineage>
        <taxon>Bacteria</taxon>
        <taxon>Pseudomonadati</taxon>
        <taxon>Pseudomonadota</taxon>
        <taxon>Gammaproteobacteria</taxon>
        <taxon>Vibrionales</taxon>
        <taxon>Vibrionaceae</taxon>
        <taxon>Vibrio</taxon>
        <taxon>Vibrio oreintalis group</taxon>
    </lineage>
</organism>
<dbReference type="Proteomes" id="UP000002817">
    <property type="component" value="Unassembled WGS sequence"/>
</dbReference>
<comment type="caution">
    <text evidence="1">The sequence shown here is derived from an EMBL/GenBank/DDBJ whole genome shotgun (WGS) entry which is preliminary data.</text>
</comment>
<gene>
    <name evidence="1" type="ORF">VIOR3934_12410</name>
</gene>
<accession>F9SVF8</accession>
<protein>
    <submittedName>
        <fullName evidence="1">Uncharacterized protein</fullName>
    </submittedName>
</protein>
<evidence type="ECO:0000313" key="2">
    <source>
        <dbReference type="Proteomes" id="UP000002817"/>
    </source>
</evidence>